<dbReference type="RefSeq" id="WP_172839133.1">
    <property type="nucleotide sequence ID" value="NZ_LT838272.1"/>
</dbReference>
<organism evidence="1 2">
    <name type="scientific">Thermanaeromonas toyohensis ToBE</name>
    <dbReference type="NCBI Taxonomy" id="698762"/>
    <lineage>
        <taxon>Bacteria</taxon>
        <taxon>Bacillati</taxon>
        <taxon>Bacillota</taxon>
        <taxon>Clostridia</taxon>
        <taxon>Neomoorellales</taxon>
        <taxon>Neomoorellaceae</taxon>
        <taxon>Thermanaeromonas</taxon>
    </lineage>
</organism>
<dbReference type="STRING" id="698762.SAMN00808754_2020"/>
<dbReference type="Proteomes" id="UP000192569">
    <property type="component" value="Chromosome I"/>
</dbReference>
<accession>A0A1W1VX48</accession>
<gene>
    <name evidence="1" type="ORF">SAMN00808754_2020</name>
</gene>
<dbReference type="EMBL" id="LT838272">
    <property type="protein sequence ID" value="SMB97906.1"/>
    <property type="molecule type" value="Genomic_DNA"/>
</dbReference>
<evidence type="ECO:0000313" key="2">
    <source>
        <dbReference type="Proteomes" id="UP000192569"/>
    </source>
</evidence>
<protein>
    <recommendedName>
        <fullName evidence="3">Quinate 5-dehydrogenase</fullName>
    </recommendedName>
</protein>
<proteinExistence type="predicted"/>
<sequence length="308" mass="33558">MKDRGVRRSPTVMLRVVSVSLGTTRRDFQEELELPLGKVVVERVGCHGSFTRAAQVLSSLDGKVAALGLAGANLDYYIGDHRIPCPAGRRLASQVLKTPLVDGSGWKQAVEPLAVEVLQNQGITLAGKTALVVSVLDRYWLAEALSRAGCKVLAGDPLFGLKLPLVLPLSLFARIARWTMPALSHLPLSFLYPLGPAQEKAGRTWNSFARHVDIIAGNWHFIRRYLLPCLSKDKILITSGTNGEDLRFLKQQGIKWVVSTTPLWKVGCPSANAVEAALVALGAGKGDLSTYMSLAQELKWLPRLIEGY</sequence>
<keyword evidence="2" id="KW-1185">Reference proteome</keyword>
<dbReference type="AlphaFoldDB" id="A0A1W1VX48"/>
<evidence type="ECO:0008006" key="3">
    <source>
        <dbReference type="Google" id="ProtNLM"/>
    </source>
</evidence>
<reference evidence="1 2" key="1">
    <citation type="submission" date="2017-04" db="EMBL/GenBank/DDBJ databases">
        <authorList>
            <person name="Afonso C.L."/>
            <person name="Miller P.J."/>
            <person name="Scott M.A."/>
            <person name="Spackman E."/>
            <person name="Goraichik I."/>
            <person name="Dimitrov K.M."/>
            <person name="Suarez D.L."/>
            <person name="Swayne D.E."/>
        </authorList>
    </citation>
    <scope>NUCLEOTIDE SEQUENCE [LARGE SCALE GENOMIC DNA]</scope>
    <source>
        <strain evidence="1 2">ToBE</strain>
    </source>
</reference>
<evidence type="ECO:0000313" key="1">
    <source>
        <dbReference type="EMBL" id="SMB97906.1"/>
    </source>
</evidence>
<name>A0A1W1VX48_9FIRM</name>